<evidence type="ECO:0000313" key="3">
    <source>
        <dbReference type="EMBL" id="MFK7000587.1"/>
    </source>
</evidence>
<dbReference type="InterPro" id="IPR001296">
    <property type="entry name" value="Glyco_trans_1"/>
</dbReference>
<dbReference type="Pfam" id="PF13439">
    <property type="entry name" value="Glyco_transf_4"/>
    <property type="match status" value="1"/>
</dbReference>
<gene>
    <name evidence="3" type="ORF">V3I07_06735</name>
</gene>
<name>A0ABW8P7S9_9FLAO</name>
<accession>A0ABW8P7S9</accession>
<dbReference type="Gene3D" id="3.40.50.2000">
    <property type="entry name" value="Glycogen Phosphorylase B"/>
    <property type="match status" value="2"/>
</dbReference>
<comment type="caution">
    <text evidence="3">The sequence shown here is derived from an EMBL/GenBank/DDBJ whole genome shotgun (WGS) entry which is preliminary data.</text>
</comment>
<proteinExistence type="predicted"/>
<keyword evidence="4" id="KW-1185">Reference proteome</keyword>
<dbReference type="Proteomes" id="UP001621706">
    <property type="component" value="Unassembled WGS sequence"/>
</dbReference>
<reference evidence="3 4" key="1">
    <citation type="submission" date="2024-02" db="EMBL/GenBank/DDBJ databases">
        <title>Comparative Genomic Analysis of Flavobacterium Species Causing Columnaris Disease of Freshwater Fish in Thailand: Insights into Virulence and Resistance Mechanisms.</title>
        <authorList>
            <person name="Nguyen D."/>
            <person name="Chokmangmeepisarn P."/>
            <person name="Khianchaikhan K."/>
            <person name="Morishita M."/>
            <person name="Bunnoy A."/>
            <person name="Rodkhum C."/>
        </authorList>
    </citation>
    <scope>NUCLEOTIDE SEQUENCE [LARGE SCALE GENOMIC DNA]</scope>
    <source>
        <strain evidence="3 4">CNRT2201</strain>
    </source>
</reference>
<dbReference type="RefSeq" id="WP_088398157.1">
    <property type="nucleotide sequence ID" value="NZ_JAZGZP010000008.1"/>
</dbReference>
<dbReference type="SUPFAM" id="SSF53756">
    <property type="entry name" value="UDP-Glycosyltransferase/glycogen phosphorylase"/>
    <property type="match status" value="1"/>
</dbReference>
<dbReference type="CDD" id="cd03808">
    <property type="entry name" value="GT4_CapM-like"/>
    <property type="match status" value="1"/>
</dbReference>
<evidence type="ECO:0000259" key="2">
    <source>
        <dbReference type="Pfam" id="PF13439"/>
    </source>
</evidence>
<feature type="domain" description="Glycosyl transferase family 1" evidence="1">
    <location>
        <begin position="189"/>
        <end position="358"/>
    </location>
</feature>
<organism evidence="3 4">
    <name type="scientific">Flavobacterium oreochromis</name>
    <dbReference type="NCBI Taxonomy" id="2906078"/>
    <lineage>
        <taxon>Bacteria</taxon>
        <taxon>Pseudomonadati</taxon>
        <taxon>Bacteroidota</taxon>
        <taxon>Flavobacteriia</taxon>
        <taxon>Flavobacteriales</taxon>
        <taxon>Flavobacteriaceae</taxon>
        <taxon>Flavobacterium</taxon>
    </lineage>
</organism>
<evidence type="ECO:0000259" key="1">
    <source>
        <dbReference type="Pfam" id="PF00534"/>
    </source>
</evidence>
<protein>
    <submittedName>
        <fullName evidence="3">Glycosyltransferase family 4 protein</fullName>
    </submittedName>
</protein>
<dbReference type="PANTHER" id="PTHR12526:SF630">
    <property type="entry name" value="GLYCOSYLTRANSFERASE"/>
    <property type="match status" value="1"/>
</dbReference>
<dbReference type="PANTHER" id="PTHR12526">
    <property type="entry name" value="GLYCOSYLTRANSFERASE"/>
    <property type="match status" value="1"/>
</dbReference>
<dbReference type="InterPro" id="IPR028098">
    <property type="entry name" value="Glyco_trans_4-like_N"/>
</dbReference>
<feature type="domain" description="Glycosyltransferase subfamily 4-like N-terminal" evidence="2">
    <location>
        <begin position="62"/>
        <end position="169"/>
    </location>
</feature>
<dbReference type="Pfam" id="PF00534">
    <property type="entry name" value="Glycos_transf_1"/>
    <property type="match status" value="1"/>
</dbReference>
<sequence>MKKIIRTSTVPESLNILLKGQLSFLNQFFNVIAVSGEGIHLQEVSSREKVKTSVVEMKRQISLINDLISLIKLYFLFRKETPTIVHSITPKAGLLTMLAGKMAGVPIRIHTFTGLVFPSKRGFMKRLLIIMDRLLCRASTHIYPEGEGVKKDLINYKITKKPLQIIANGNINGIDIEFFDPKQINEDEKKNIKKRLNIKEGDFVFIFVGRLVGDKGINELILAFQKIKEQVENNVKLLLVGQEEPKLDPLRFETLKNIREDKSIITVGYQKEVRLYFSIADCLVFPSYREGFPNVILQAGAMGLPSIVTDISGCNEIIINNKNGLIIPPKNLLLLQEAMLKISSDQDLFLKMKASSREMVVTRYKQELVWEELLKEYKRLEENV</sequence>
<dbReference type="EMBL" id="JAZGZP010000008">
    <property type="protein sequence ID" value="MFK7000587.1"/>
    <property type="molecule type" value="Genomic_DNA"/>
</dbReference>
<evidence type="ECO:0000313" key="4">
    <source>
        <dbReference type="Proteomes" id="UP001621706"/>
    </source>
</evidence>